<dbReference type="AlphaFoldDB" id="A0AAF3ELV4"/>
<keyword evidence="3" id="KW-1185">Reference proteome</keyword>
<feature type="compositionally biased region" description="Polar residues" evidence="1">
    <location>
        <begin position="212"/>
        <end position="234"/>
    </location>
</feature>
<dbReference type="Proteomes" id="UP000887575">
    <property type="component" value="Unassembled WGS sequence"/>
</dbReference>
<sequence length="234" mass="26472">MYTNAKIHLIECGTWTLNTHIALQPDDEIFNYTNERYKNLTGRDVIGTGSLAQAFEGVSNRVIIRSYIGMMVFSVILSFNWASIIYCGWSLNKALSGSGKSTKTRNMQKELFKALIFQLIVPLISVYSPMSFFFMSAIVGFEKWNTEVICIMLMLDPILEPLVIMYFIKCYRRPLVRFICCGKRQIFGFRTTLSNPPRYNADDDGGGGGGNNRQIGPQIASSTQGQTIQESFQY</sequence>
<reference evidence="4" key="1">
    <citation type="submission" date="2024-02" db="UniProtKB">
        <authorList>
            <consortium name="WormBaseParasite"/>
        </authorList>
    </citation>
    <scope>IDENTIFICATION</scope>
</reference>
<proteinExistence type="predicted"/>
<organism evidence="3 4">
    <name type="scientific">Mesorhabditis belari</name>
    <dbReference type="NCBI Taxonomy" id="2138241"/>
    <lineage>
        <taxon>Eukaryota</taxon>
        <taxon>Metazoa</taxon>
        <taxon>Ecdysozoa</taxon>
        <taxon>Nematoda</taxon>
        <taxon>Chromadorea</taxon>
        <taxon>Rhabditida</taxon>
        <taxon>Rhabditina</taxon>
        <taxon>Rhabditomorpha</taxon>
        <taxon>Rhabditoidea</taxon>
        <taxon>Rhabditidae</taxon>
        <taxon>Mesorhabditinae</taxon>
        <taxon>Mesorhabditis</taxon>
    </lineage>
</organism>
<dbReference type="SUPFAM" id="SSF81321">
    <property type="entry name" value="Family A G protein-coupled receptor-like"/>
    <property type="match status" value="1"/>
</dbReference>
<dbReference type="InterPro" id="IPR019428">
    <property type="entry name" value="7TM_GPCR_serpentine_rcpt_Str"/>
</dbReference>
<accession>A0AAF3ELV4</accession>
<dbReference type="Pfam" id="PF10326">
    <property type="entry name" value="7TM_GPCR_Str"/>
    <property type="match status" value="1"/>
</dbReference>
<feature type="transmembrane region" description="Helical" evidence="2">
    <location>
        <begin position="67"/>
        <end position="91"/>
    </location>
</feature>
<feature type="region of interest" description="Disordered" evidence="1">
    <location>
        <begin position="198"/>
        <end position="234"/>
    </location>
</feature>
<evidence type="ECO:0000256" key="1">
    <source>
        <dbReference type="SAM" id="MobiDB-lite"/>
    </source>
</evidence>
<keyword evidence="2" id="KW-0812">Transmembrane</keyword>
<keyword evidence="2" id="KW-1133">Transmembrane helix</keyword>
<evidence type="ECO:0000256" key="2">
    <source>
        <dbReference type="SAM" id="Phobius"/>
    </source>
</evidence>
<evidence type="ECO:0000313" key="3">
    <source>
        <dbReference type="Proteomes" id="UP000887575"/>
    </source>
</evidence>
<dbReference type="PANTHER" id="PTHR22943:SF248">
    <property type="entry name" value="SEVEN TM RECEPTOR"/>
    <property type="match status" value="1"/>
</dbReference>
<evidence type="ECO:0008006" key="5">
    <source>
        <dbReference type="Google" id="ProtNLM"/>
    </source>
</evidence>
<feature type="transmembrane region" description="Helical" evidence="2">
    <location>
        <begin position="144"/>
        <end position="168"/>
    </location>
</feature>
<dbReference type="PANTHER" id="PTHR22943">
    <property type="entry name" value="7-TRANSMEMBRANE DOMAIN RECEPTOR C.ELEGANS"/>
    <property type="match status" value="1"/>
</dbReference>
<keyword evidence="2" id="KW-0472">Membrane</keyword>
<protein>
    <recommendedName>
        <fullName evidence="5">Seven TM Receptor</fullName>
    </recommendedName>
</protein>
<name>A0AAF3ELV4_9BILA</name>
<evidence type="ECO:0000313" key="4">
    <source>
        <dbReference type="WBParaSite" id="MBELARI_LOCUS15021"/>
    </source>
</evidence>
<dbReference type="WBParaSite" id="MBELARI_LOCUS15021">
    <property type="protein sequence ID" value="MBELARI_LOCUS15021"/>
    <property type="gene ID" value="MBELARI_LOCUS15021"/>
</dbReference>
<feature type="transmembrane region" description="Helical" evidence="2">
    <location>
        <begin position="111"/>
        <end position="138"/>
    </location>
</feature>